<organism evidence="1">
    <name type="scientific">uncultured Caudovirales phage</name>
    <dbReference type="NCBI Taxonomy" id="2100421"/>
    <lineage>
        <taxon>Viruses</taxon>
        <taxon>Duplodnaviria</taxon>
        <taxon>Heunggongvirae</taxon>
        <taxon>Uroviricota</taxon>
        <taxon>Caudoviricetes</taxon>
        <taxon>Peduoviridae</taxon>
        <taxon>Maltschvirus</taxon>
        <taxon>Maltschvirus maltsch</taxon>
    </lineage>
</organism>
<name>A0A6J5PNB4_9CAUD</name>
<reference evidence="1" key="1">
    <citation type="submission" date="2020-04" db="EMBL/GenBank/DDBJ databases">
        <authorList>
            <person name="Chiriac C."/>
            <person name="Salcher M."/>
            <person name="Ghai R."/>
            <person name="Kavagutti S V."/>
        </authorList>
    </citation>
    <scope>NUCLEOTIDE SEQUENCE</scope>
</reference>
<accession>A0A6J5PNB4</accession>
<proteinExistence type="predicted"/>
<evidence type="ECO:0000313" key="1">
    <source>
        <dbReference type="EMBL" id="CAB4169074.1"/>
    </source>
</evidence>
<sequence>MIEYKKVSSFLHPENDAELIEWLKTQNQSGLIKSLLYAEFTSESARYGLRGNKNASNSKSK</sequence>
<gene>
    <name evidence="1" type="ORF">UFOVP581_42</name>
</gene>
<protein>
    <submittedName>
        <fullName evidence="1">Uncharacterized protein</fullName>
    </submittedName>
</protein>
<dbReference type="EMBL" id="LR796835">
    <property type="protein sequence ID" value="CAB4169074.1"/>
    <property type="molecule type" value="Genomic_DNA"/>
</dbReference>